<dbReference type="Proteomes" id="UP000470384">
    <property type="component" value="Unassembled WGS sequence"/>
</dbReference>
<evidence type="ECO:0000256" key="1">
    <source>
        <dbReference type="ARBA" id="ARBA00011051"/>
    </source>
</evidence>
<comment type="similarity">
    <text evidence="1">Belongs to the bleomycin resistance protein family.</text>
</comment>
<reference evidence="5 6" key="1">
    <citation type="journal article" date="2016" name="Int. J. Syst. Evol. Microbiol.">
        <title>Pyruvatibacter mobilis gen. nov., sp. nov., a marine bacterium from the culture broth of Picochlorum sp. 122.</title>
        <authorList>
            <person name="Wang G."/>
            <person name="Tang M."/>
            <person name="Wu H."/>
            <person name="Dai S."/>
            <person name="Li T."/>
            <person name="Chen C."/>
            <person name="He H."/>
            <person name="Fan J."/>
            <person name="Xiang W."/>
            <person name="Li X."/>
        </authorList>
    </citation>
    <scope>NUCLEOTIDE SEQUENCE [LARGE SCALE GENOMIC DNA]</scope>
    <source>
        <strain evidence="5 6">GYP-11</strain>
    </source>
</reference>
<keyword evidence="3" id="KW-0046">Antibiotic resistance</keyword>
<comment type="caution">
    <text evidence="5">The sequence shown here is derived from an EMBL/GenBank/DDBJ whole genome shotgun (WGS) entry which is preliminary data.</text>
</comment>
<accession>A0A845QCM3</accession>
<dbReference type="GO" id="GO:0046677">
    <property type="term" value="P:response to antibiotic"/>
    <property type="evidence" value="ECO:0007669"/>
    <property type="project" value="UniProtKB-KW"/>
</dbReference>
<dbReference type="InterPro" id="IPR000335">
    <property type="entry name" value="Bleomycin-R"/>
</dbReference>
<dbReference type="AlphaFoldDB" id="A0A845QCM3"/>
<dbReference type="Gene3D" id="3.10.180.10">
    <property type="entry name" value="2,3-Dihydroxybiphenyl 1,2-Dioxygenase, domain 1"/>
    <property type="match status" value="1"/>
</dbReference>
<dbReference type="SUPFAM" id="SSF54593">
    <property type="entry name" value="Glyoxalase/Bleomycin resistance protein/Dihydroxybiphenyl dioxygenase"/>
    <property type="match status" value="1"/>
</dbReference>
<evidence type="ECO:0000313" key="6">
    <source>
        <dbReference type="Proteomes" id="UP000470384"/>
    </source>
</evidence>
<dbReference type="Pfam" id="PF19581">
    <property type="entry name" value="Glyoxalase_7"/>
    <property type="match status" value="1"/>
</dbReference>
<dbReference type="RefSeq" id="WP_160588411.1">
    <property type="nucleotide sequence ID" value="NZ_BMHN01000001.1"/>
</dbReference>
<dbReference type="InterPro" id="IPR029068">
    <property type="entry name" value="Glyas_Bleomycin-R_OHBP_Dase"/>
</dbReference>
<dbReference type="OrthoDB" id="9803104at2"/>
<evidence type="ECO:0000259" key="4">
    <source>
        <dbReference type="PROSITE" id="PS51819"/>
    </source>
</evidence>
<dbReference type="EMBL" id="WXYQ01000007">
    <property type="protein sequence ID" value="NBG96322.1"/>
    <property type="molecule type" value="Genomic_DNA"/>
</dbReference>
<feature type="domain" description="VOC" evidence="4">
    <location>
        <begin position="2"/>
        <end position="122"/>
    </location>
</feature>
<dbReference type="CDD" id="cd08349">
    <property type="entry name" value="BLMA_like"/>
    <property type="match status" value="1"/>
</dbReference>
<gene>
    <name evidence="5" type="ORF">GTQ45_11310</name>
</gene>
<dbReference type="GeneID" id="300655471"/>
<evidence type="ECO:0000256" key="2">
    <source>
        <dbReference type="ARBA" id="ARBA00021572"/>
    </source>
</evidence>
<dbReference type="PROSITE" id="PS51819">
    <property type="entry name" value="VOC"/>
    <property type="match status" value="1"/>
</dbReference>
<sequence>MAIAFTAAIPILRIFDEDLARRFYGDYLGLEVDWEHRFEPGLPLYMQMSRAGLVLHLTGHHGDTTPGSTVYVQMEDIAAFHAELRQRDGIGNLRPGLEDAPWGGKLVEVTDPFGNRLRFAGDA</sequence>
<keyword evidence="6" id="KW-1185">Reference proteome</keyword>
<evidence type="ECO:0000256" key="3">
    <source>
        <dbReference type="ARBA" id="ARBA00023251"/>
    </source>
</evidence>
<dbReference type="InterPro" id="IPR037523">
    <property type="entry name" value="VOC_core"/>
</dbReference>
<name>A0A845QCM3_9HYPH</name>
<organism evidence="5 6">
    <name type="scientific">Pyruvatibacter mobilis</name>
    <dbReference type="NCBI Taxonomy" id="1712261"/>
    <lineage>
        <taxon>Bacteria</taxon>
        <taxon>Pseudomonadati</taxon>
        <taxon>Pseudomonadota</taxon>
        <taxon>Alphaproteobacteria</taxon>
        <taxon>Hyphomicrobiales</taxon>
        <taxon>Parvibaculaceae</taxon>
        <taxon>Pyruvatibacter</taxon>
    </lineage>
</organism>
<protein>
    <recommendedName>
        <fullName evidence="2">Bleomycin resistance protein</fullName>
    </recommendedName>
</protein>
<evidence type="ECO:0000313" key="5">
    <source>
        <dbReference type="EMBL" id="NBG96322.1"/>
    </source>
</evidence>
<proteinExistence type="inferred from homology"/>